<protein>
    <recommendedName>
        <fullName evidence="4">DNA-directed DNA polymerase</fullName>
    </recommendedName>
</protein>
<dbReference type="Gene3D" id="3.30.420.10">
    <property type="entry name" value="Ribonuclease H-like superfamily/Ribonuclease H"/>
    <property type="match status" value="1"/>
</dbReference>
<name>A0ABN8MS61_9CNID</name>
<organism evidence="2 3">
    <name type="scientific">Porites evermanni</name>
    <dbReference type="NCBI Taxonomy" id="104178"/>
    <lineage>
        <taxon>Eukaryota</taxon>
        <taxon>Metazoa</taxon>
        <taxon>Cnidaria</taxon>
        <taxon>Anthozoa</taxon>
        <taxon>Hexacorallia</taxon>
        <taxon>Scleractinia</taxon>
        <taxon>Fungiina</taxon>
        <taxon>Poritidae</taxon>
        <taxon>Porites</taxon>
    </lineage>
</organism>
<evidence type="ECO:0000313" key="2">
    <source>
        <dbReference type="EMBL" id="CAH3034268.1"/>
    </source>
</evidence>
<sequence length="715" mass="82098">MNQDLSNEELISCNGEGVQGPTSIEAIDADIEALMNEDDEGLLSAFRRFEQHGGNPLFRAEFTPVGRNRSFRGIVDQKKYRLTLQQLRDAQDEQLGESISEAVIQGLQRVVENEGFNVQDYSLLVAVHSNSFTHVWSQSARNVPLEEWLSNGVYTRAWLEDLAKKLNSAQVMDPQRDGFYVELTFVKRLGRGGKNGGKKANPGRHAWEKLVKKKRCVVTIKNKDKLCLARAIMTMKERVDNGSQYQNLRKGRPIQERLAKLLHREAGVPEGPCGFEELEKFQEYLGPQGYQLIVVEPSKCLVVFKDSTYNEAPHVIGLVKYNGHYDGLTSIPALMNRSYYCRHCDRGYDVENSRHHNCEGQNCCACLRQNKSCPNFATWVKPTIHCPDCNCMFYGQDCFQAHKTKGEKKGDQSICDRWKKCPLCCAEYQVIPKKPHKCYHATCRNCGEFTHVAHRCYIQPIKEAPPQQQDDFFDDPMNFNDDDDDERGPPPPPVLNFADIECAISEDRVFQPNLICWSSEEDEEIHHARTIEEFLEACEALTEVEDDERPRKVITFFHNLRGFDGNYILEALYDQGRAVERPLTQGAKENLIALEPLGGWHGNHINQSTIALEWLYYQDHLLGGMGRVRHVRNGGEVQVLTPAEMMFVDGFDQVTNTIYEFYSCWYHGCPRCFKKQRNVRRHCHNDRTVQEVYEATERKAAFLRQAGYTVVEKWE</sequence>
<evidence type="ECO:0000256" key="1">
    <source>
        <dbReference type="SAM" id="MobiDB-lite"/>
    </source>
</evidence>
<proteinExistence type="predicted"/>
<comment type="caution">
    <text evidence="2">The sequence shown here is derived from an EMBL/GenBank/DDBJ whole genome shotgun (WGS) entry which is preliminary data.</text>
</comment>
<keyword evidence="3" id="KW-1185">Reference proteome</keyword>
<evidence type="ECO:0008006" key="4">
    <source>
        <dbReference type="Google" id="ProtNLM"/>
    </source>
</evidence>
<feature type="region of interest" description="Disordered" evidence="1">
    <location>
        <begin position="467"/>
        <end position="491"/>
    </location>
</feature>
<dbReference type="Proteomes" id="UP001159427">
    <property type="component" value="Unassembled WGS sequence"/>
</dbReference>
<feature type="compositionally biased region" description="Low complexity" evidence="1">
    <location>
        <begin position="467"/>
        <end position="479"/>
    </location>
</feature>
<dbReference type="InterPro" id="IPR036397">
    <property type="entry name" value="RNaseH_sf"/>
</dbReference>
<accession>A0ABN8MS61</accession>
<evidence type="ECO:0000313" key="3">
    <source>
        <dbReference type="Proteomes" id="UP001159427"/>
    </source>
</evidence>
<gene>
    <name evidence="2" type="ORF">PEVE_00039392</name>
</gene>
<reference evidence="2 3" key="1">
    <citation type="submission" date="2022-05" db="EMBL/GenBank/DDBJ databases">
        <authorList>
            <consortium name="Genoscope - CEA"/>
            <person name="William W."/>
        </authorList>
    </citation>
    <scope>NUCLEOTIDE SEQUENCE [LARGE SCALE GENOMIC DNA]</scope>
</reference>
<dbReference type="EMBL" id="CALNXI010000694">
    <property type="protein sequence ID" value="CAH3034268.1"/>
    <property type="molecule type" value="Genomic_DNA"/>
</dbReference>